<dbReference type="Pfam" id="PF14200">
    <property type="entry name" value="RicinB_lectin_2"/>
    <property type="match status" value="1"/>
</dbReference>
<dbReference type="InterPro" id="IPR000772">
    <property type="entry name" value="Ricin_B_lectin"/>
</dbReference>
<accession>A0ABU2PX88</accession>
<evidence type="ECO:0000259" key="1">
    <source>
        <dbReference type="Pfam" id="PF14200"/>
    </source>
</evidence>
<keyword evidence="3" id="KW-1185">Reference proteome</keyword>
<dbReference type="SUPFAM" id="SSF50370">
    <property type="entry name" value="Ricin B-like lectins"/>
    <property type="match status" value="1"/>
</dbReference>
<feature type="domain" description="Ricin B lectin" evidence="1">
    <location>
        <begin position="1"/>
        <end position="31"/>
    </location>
</feature>
<name>A0ABU2PX88_9ACTN</name>
<protein>
    <submittedName>
        <fullName evidence="2">RICIN domain-containing protein</fullName>
    </submittedName>
</protein>
<sequence length="32" mass="3238">MCADVAGASAADGTPPQIWTCTGATNQKWTLA</sequence>
<gene>
    <name evidence="2" type="ORF">RM705_11570</name>
</gene>
<dbReference type="InterPro" id="IPR035992">
    <property type="entry name" value="Ricin_B-like_lectins"/>
</dbReference>
<dbReference type="Proteomes" id="UP001183881">
    <property type="component" value="Unassembled WGS sequence"/>
</dbReference>
<evidence type="ECO:0000313" key="2">
    <source>
        <dbReference type="EMBL" id="MDT0395340.1"/>
    </source>
</evidence>
<evidence type="ECO:0000313" key="3">
    <source>
        <dbReference type="Proteomes" id="UP001183881"/>
    </source>
</evidence>
<organism evidence="2 3">
    <name type="scientific">Streptomyces edwardsiae</name>
    <dbReference type="NCBI Taxonomy" id="3075527"/>
    <lineage>
        <taxon>Bacteria</taxon>
        <taxon>Bacillati</taxon>
        <taxon>Actinomycetota</taxon>
        <taxon>Actinomycetes</taxon>
        <taxon>Kitasatosporales</taxon>
        <taxon>Streptomycetaceae</taxon>
        <taxon>Streptomyces</taxon>
    </lineage>
</organism>
<reference evidence="3" key="1">
    <citation type="submission" date="2023-07" db="EMBL/GenBank/DDBJ databases">
        <title>30 novel species of actinomycetes from the DSMZ collection.</title>
        <authorList>
            <person name="Nouioui I."/>
        </authorList>
    </citation>
    <scope>NUCLEOTIDE SEQUENCE [LARGE SCALE GENOMIC DNA]</scope>
    <source>
        <strain evidence="3">DSM 41636</strain>
    </source>
</reference>
<proteinExistence type="predicted"/>
<dbReference type="CDD" id="cd00161">
    <property type="entry name" value="beta-trefoil_Ricin-like"/>
    <property type="match status" value="1"/>
</dbReference>
<comment type="caution">
    <text evidence="2">The sequence shown here is derived from an EMBL/GenBank/DDBJ whole genome shotgun (WGS) entry which is preliminary data.</text>
</comment>
<dbReference type="Gene3D" id="2.80.10.50">
    <property type="match status" value="1"/>
</dbReference>
<dbReference type="PROSITE" id="PS50231">
    <property type="entry name" value="RICIN_B_LECTIN"/>
    <property type="match status" value="1"/>
</dbReference>
<dbReference type="EMBL" id="JAVRFA010000010">
    <property type="protein sequence ID" value="MDT0395340.1"/>
    <property type="molecule type" value="Genomic_DNA"/>
</dbReference>